<comment type="caution">
    <text evidence="2">The sequence shown here is derived from an EMBL/GenBank/DDBJ whole genome shotgun (WGS) entry which is preliminary data.</text>
</comment>
<sequence length="107" mass="11336">MARWSTGKIVGIVFLCIFVLFIFSGGCFFIGLLTGSLGGTSYALGDSVYEIRLEGVISAEKYSGLFGVVTVTPEKIISQLDEARKNPNVKAILIRVNSPGGSAAALF</sequence>
<accession>X1CMT6</accession>
<dbReference type="PROSITE" id="PS51257">
    <property type="entry name" value="PROKAR_LIPOPROTEIN"/>
    <property type="match status" value="1"/>
</dbReference>
<reference evidence="2" key="1">
    <citation type="journal article" date="2014" name="Front. Microbiol.">
        <title>High frequency of phylogenetically diverse reductive dehalogenase-homologous genes in deep subseafloor sedimentary metagenomes.</title>
        <authorList>
            <person name="Kawai M."/>
            <person name="Futagami T."/>
            <person name="Toyoda A."/>
            <person name="Takaki Y."/>
            <person name="Nishi S."/>
            <person name="Hori S."/>
            <person name="Arai W."/>
            <person name="Tsubouchi T."/>
            <person name="Morono Y."/>
            <person name="Uchiyama I."/>
            <person name="Ito T."/>
            <person name="Fujiyama A."/>
            <person name="Inagaki F."/>
            <person name="Takami H."/>
        </authorList>
    </citation>
    <scope>NUCLEOTIDE SEQUENCE</scope>
    <source>
        <strain evidence="2">Expedition CK06-06</strain>
    </source>
</reference>
<dbReference type="InterPro" id="IPR029045">
    <property type="entry name" value="ClpP/crotonase-like_dom_sf"/>
</dbReference>
<evidence type="ECO:0000313" key="2">
    <source>
        <dbReference type="EMBL" id="GAH09761.1"/>
    </source>
</evidence>
<proteinExistence type="predicted"/>
<dbReference type="SUPFAM" id="SSF52096">
    <property type="entry name" value="ClpP/crotonase"/>
    <property type="match status" value="1"/>
</dbReference>
<keyword evidence="1" id="KW-0812">Transmembrane</keyword>
<dbReference type="Gene3D" id="3.90.226.10">
    <property type="entry name" value="2-enoyl-CoA Hydratase, Chain A, domain 1"/>
    <property type="match status" value="1"/>
</dbReference>
<dbReference type="AlphaFoldDB" id="X1CMT6"/>
<protein>
    <recommendedName>
        <fullName evidence="3">Peptidase S49 domain-containing protein</fullName>
    </recommendedName>
</protein>
<name>X1CMT6_9ZZZZ</name>
<evidence type="ECO:0008006" key="3">
    <source>
        <dbReference type="Google" id="ProtNLM"/>
    </source>
</evidence>
<evidence type="ECO:0000256" key="1">
    <source>
        <dbReference type="SAM" id="Phobius"/>
    </source>
</evidence>
<keyword evidence="1" id="KW-0472">Membrane</keyword>
<gene>
    <name evidence="2" type="ORF">S01H4_52047</name>
</gene>
<feature type="transmembrane region" description="Helical" evidence="1">
    <location>
        <begin position="12"/>
        <end position="33"/>
    </location>
</feature>
<organism evidence="2">
    <name type="scientific">marine sediment metagenome</name>
    <dbReference type="NCBI Taxonomy" id="412755"/>
    <lineage>
        <taxon>unclassified sequences</taxon>
        <taxon>metagenomes</taxon>
        <taxon>ecological metagenomes</taxon>
    </lineage>
</organism>
<dbReference type="EMBL" id="BART01029695">
    <property type="protein sequence ID" value="GAH09761.1"/>
    <property type="molecule type" value="Genomic_DNA"/>
</dbReference>
<keyword evidence="1" id="KW-1133">Transmembrane helix</keyword>